<dbReference type="RefSeq" id="WP_092468986.1">
    <property type="nucleotide sequence ID" value="NZ_FNCZ01000006.1"/>
</dbReference>
<name>A0A1G8GUY6_9FLAO</name>
<dbReference type="OrthoDB" id="1444189at2"/>
<dbReference type="Proteomes" id="UP000199492">
    <property type="component" value="Unassembled WGS sequence"/>
</dbReference>
<feature type="signal peptide" evidence="1">
    <location>
        <begin position="1"/>
        <end position="19"/>
    </location>
</feature>
<dbReference type="STRING" id="262004.SAMN04489796_10638"/>
<keyword evidence="3" id="KW-1185">Reference proteome</keyword>
<dbReference type="EMBL" id="FNCZ01000006">
    <property type="protein sequence ID" value="SDH98225.1"/>
    <property type="molecule type" value="Genomic_DNA"/>
</dbReference>
<evidence type="ECO:0000256" key="1">
    <source>
        <dbReference type="SAM" id="SignalP"/>
    </source>
</evidence>
<evidence type="ECO:0000313" key="3">
    <source>
        <dbReference type="Proteomes" id="UP000199492"/>
    </source>
</evidence>
<keyword evidence="1" id="KW-0732">Signal</keyword>
<dbReference type="AlphaFoldDB" id="A0A1G8GUY6"/>
<proteinExistence type="predicted"/>
<protein>
    <submittedName>
        <fullName evidence="2">YD repeat-containing protein</fullName>
    </submittedName>
</protein>
<evidence type="ECO:0000313" key="2">
    <source>
        <dbReference type="EMBL" id="SDH98225.1"/>
    </source>
</evidence>
<dbReference type="PROSITE" id="PS51257">
    <property type="entry name" value="PROKAR_LIPOPROTEIN"/>
    <property type="match status" value="1"/>
</dbReference>
<accession>A0A1G8GUY6</accession>
<sequence length="245" mass="27888">MKKLIFIFCAFGFILSSCSDNETDTIDNPPTDGVFLKTLIETDDGEDLVTNFSYLDDKLVGVSDSDGYSEVFIYTDDLLTTIEEYEDDVLVSETELEYDSNNRLIKESYTYGSSSAQVNEFTYNANGTITMDEFGGNTYTYTYNILGNRLAEEHEEGDEDYSYTYDSKNNPFRNIHQRNVFELLGRDTYVNNILSYINTSSADFSDDFTSAYLYNANDYPTSGSTTYNQGSVDQEVVVLQFIYEL</sequence>
<dbReference type="Gene3D" id="2.180.10.10">
    <property type="entry name" value="RHS repeat-associated core"/>
    <property type="match status" value="1"/>
</dbReference>
<feature type="chain" id="PRO_5011597624" evidence="1">
    <location>
        <begin position="20"/>
        <end position="245"/>
    </location>
</feature>
<organism evidence="2 3">
    <name type="scientific">Winogradskyella thalassocola</name>
    <dbReference type="NCBI Taxonomy" id="262004"/>
    <lineage>
        <taxon>Bacteria</taxon>
        <taxon>Pseudomonadati</taxon>
        <taxon>Bacteroidota</taxon>
        <taxon>Flavobacteriia</taxon>
        <taxon>Flavobacteriales</taxon>
        <taxon>Flavobacteriaceae</taxon>
        <taxon>Winogradskyella</taxon>
    </lineage>
</organism>
<gene>
    <name evidence="2" type="ORF">SAMN04489796_10638</name>
</gene>
<reference evidence="3" key="1">
    <citation type="submission" date="2016-10" db="EMBL/GenBank/DDBJ databases">
        <authorList>
            <person name="Varghese N."/>
            <person name="Submissions S."/>
        </authorList>
    </citation>
    <scope>NUCLEOTIDE SEQUENCE [LARGE SCALE GENOMIC DNA]</scope>
    <source>
        <strain evidence="3">DSM 15363</strain>
    </source>
</reference>